<protein>
    <recommendedName>
        <fullName evidence="5">Lipoprotein</fullName>
    </recommendedName>
</protein>
<feature type="chain" id="PRO_5039097042" description="Lipoprotein" evidence="2">
    <location>
        <begin position="24"/>
        <end position="216"/>
    </location>
</feature>
<evidence type="ECO:0000313" key="3">
    <source>
        <dbReference type="EMBL" id="EID54541.1"/>
    </source>
</evidence>
<dbReference type="EMBL" id="JH636049">
    <property type="protein sequence ID" value="EID54541.1"/>
    <property type="molecule type" value="Genomic_DNA"/>
</dbReference>
<evidence type="ECO:0000256" key="2">
    <source>
        <dbReference type="SAM" id="SignalP"/>
    </source>
</evidence>
<feature type="compositionally biased region" description="Polar residues" evidence="1">
    <location>
        <begin position="62"/>
        <end position="71"/>
    </location>
</feature>
<dbReference type="HOGENOM" id="CLU_084483_0_0_11"/>
<dbReference type="STRING" id="882086.SacxiDRAFT_2312"/>
<feature type="region of interest" description="Disordered" evidence="1">
    <location>
        <begin position="23"/>
        <end position="77"/>
    </location>
</feature>
<gene>
    <name evidence="3" type="ORF">SacxiDRAFT_2312</name>
</gene>
<dbReference type="Proteomes" id="UP000004691">
    <property type="component" value="Unassembled WGS sequence"/>
</dbReference>
<evidence type="ECO:0008006" key="5">
    <source>
        <dbReference type="Google" id="ProtNLM"/>
    </source>
</evidence>
<evidence type="ECO:0000256" key="1">
    <source>
        <dbReference type="SAM" id="MobiDB-lite"/>
    </source>
</evidence>
<dbReference type="OrthoDB" id="3874174at2"/>
<organism evidence="3 4">
    <name type="scientific">Saccharomonospora xinjiangensis XJ-54</name>
    <dbReference type="NCBI Taxonomy" id="882086"/>
    <lineage>
        <taxon>Bacteria</taxon>
        <taxon>Bacillati</taxon>
        <taxon>Actinomycetota</taxon>
        <taxon>Actinomycetes</taxon>
        <taxon>Pseudonocardiales</taxon>
        <taxon>Pseudonocardiaceae</taxon>
        <taxon>Saccharomonospora</taxon>
    </lineage>
</organism>
<evidence type="ECO:0000313" key="4">
    <source>
        <dbReference type="Proteomes" id="UP000004691"/>
    </source>
</evidence>
<dbReference type="AlphaFoldDB" id="I0V338"/>
<reference evidence="3 4" key="1">
    <citation type="submission" date="2012-01" db="EMBL/GenBank/DDBJ databases">
        <title>Improved High-Quality Draft sequence of Saccharomonospora xinjiangensis XJ-54.</title>
        <authorList>
            <consortium name="US DOE Joint Genome Institute"/>
            <person name="Lucas S."/>
            <person name="Han J."/>
            <person name="Lapidus A."/>
            <person name="Cheng J.-F."/>
            <person name="Goodwin L."/>
            <person name="Pitluck S."/>
            <person name="Peters L."/>
            <person name="Mikhailova N."/>
            <person name="Teshima H."/>
            <person name="Detter J.C."/>
            <person name="Han C."/>
            <person name="Tapia R."/>
            <person name="Land M."/>
            <person name="Hauser L."/>
            <person name="Kyrpides N."/>
            <person name="Ivanova N."/>
            <person name="Pagani I."/>
            <person name="Brambilla E.-M."/>
            <person name="Klenk H.-P."/>
            <person name="Woyke T."/>
        </authorList>
    </citation>
    <scope>NUCLEOTIDE SEQUENCE [LARGE SCALE GENOMIC DNA]</scope>
    <source>
        <strain evidence="3 4">XJ-54</strain>
    </source>
</reference>
<feature type="signal peptide" evidence="2">
    <location>
        <begin position="1"/>
        <end position="23"/>
    </location>
</feature>
<name>I0V338_9PSEU</name>
<feature type="compositionally biased region" description="Low complexity" evidence="1">
    <location>
        <begin position="38"/>
        <end position="57"/>
    </location>
</feature>
<proteinExistence type="predicted"/>
<dbReference type="eggNOG" id="ENOG5032ZAR">
    <property type="taxonomic scope" value="Bacteria"/>
</dbReference>
<keyword evidence="4" id="KW-1185">Reference proteome</keyword>
<keyword evidence="2" id="KW-0732">Signal</keyword>
<dbReference type="PROSITE" id="PS51257">
    <property type="entry name" value="PROKAR_LIPOPROTEIN"/>
    <property type="match status" value="1"/>
</dbReference>
<sequence>MRKRRITLAAAVAALGLGLTACGDTESGAAQSTDTAKPESSSTSAAPTSSEAPATEAKPSGSAASGDTTAPGTELKVGETATVPFTYGTEKSGTIAITVTAIEQGDSADLAAFGDRAKGLVPYFIKFKVENVEGTDLSYSSVRLRATAADGRGTGVVISGDVEGKCESETASRDFTTAGASYESCALQASHEGIEVVGAEFSDSDDYLDSPIVWTK</sequence>
<accession>I0V338</accession>
<dbReference type="RefSeq" id="WP_006238689.1">
    <property type="nucleotide sequence ID" value="NZ_JH636049.1"/>
</dbReference>